<accession>A0A4Q1D0I7</accession>
<feature type="signal peptide" evidence="1">
    <location>
        <begin position="1"/>
        <end position="20"/>
    </location>
</feature>
<proteinExistence type="predicted"/>
<evidence type="ECO:0000313" key="3">
    <source>
        <dbReference type="Proteomes" id="UP000290545"/>
    </source>
</evidence>
<gene>
    <name evidence="2" type="ORF">ESB13_20165</name>
</gene>
<keyword evidence="3" id="KW-1185">Reference proteome</keyword>
<dbReference type="Proteomes" id="UP000290545">
    <property type="component" value="Unassembled WGS sequence"/>
</dbReference>
<dbReference type="OrthoDB" id="660752at2"/>
<comment type="caution">
    <text evidence="2">The sequence shown here is derived from an EMBL/GenBank/DDBJ whole genome shotgun (WGS) entry which is preliminary data.</text>
</comment>
<sequence length="214" mass="24673">MKRSALLRITLAAVICTAIAGMLFKTNFQDTIEDTLADKAGVAGNNTSAVPLQDQPAFSFDWTNEATLDSAEYALIKRLGVPKEAIRVLEDIHFYDDGRIRLEIQDPHNAEHLDEYYYEKGEWQQPKPVVTSIKDPWQERLFSLDKIAFRAVSRIAKTFRKKKQEIEGAADVTHIYLVNTRKGLLWYPRSFEGSRERYAVEFELTGQLRLFERE</sequence>
<protein>
    <recommendedName>
        <fullName evidence="4">PepSY domain-containing protein</fullName>
    </recommendedName>
</protein>
<dbReference type="AlphaFoldDB" id="A0A4Q1D0I7"/>
<dbReference type="RefSeq" id="WP_129005508.1">
    <property type="nucleotide sequence ID" value="NZ_SDHZ01000004.1"/>
</dbReference>
<reference evidence="2 3" key="1">
    <citation type="submission" date="2019-01" db="EMBL/GenBank/DDBJ databases">
        <title>Filimonas sp. strain TTM-71.</title>
        <authorList>
            <person name="Chen W.-M."/>
        </authorList>
    </citation>
    <scope>NUCLEOTIDE SEQUENCE [LARGE SCALE GENOMIC DNA]</scope>
    <source>
        <strain evidence="2 3">TTM-71</strain>
    </source>
</reference>
<feature type="chain" id="PRO_5020502633" description="PepSY domain-containing protein" evidence="1">
    <location>
        <begin position="21"/>
        <end position="214"/>
    </location>
</feature>
<evidence type="ECO:0000256" key="1">
    <source>
        <dbReference type="SAM" id="SignalP"/>
    </source>
</evidence>
<evidence type="ECO:0000313" key="2">
    <source>
        <dbReference type="EMBL" id="RXK81254.1"/>
    </source>
</evidence>
<keyword evidence="1" id="KW-0732">Signal</keyword>
<evidence type="ECO:0008006" key="4">
    <source>
        <dbReference type="Google" id="ProtNLM"/>
    </source>
</evidence>
<name>A0A4Q1D0I7_9BACT</name>
<organism evidence="2 3">
    <name type="scientific">Filimonas effusa</name>
    <dbReference type="NCBI Taxonomy" id="2508721"/>
    <lineage>
        <taxon>Bacteria</taxon>
        <taxon>Pseudomonadati</taxon>
        <taxon>Bacteroidota</taxon>
        <taxon>Chitinophagia</taxon>
        <taxon>Chitinophagales</taxon>
        <taxon>Chitinophagaceae</taxon>
        <taxon>Filimonas</taxon>
    </lineage>
</organism>
<dbReference type="EMBL" id="SDHZ01000004">
    <property type="protein sequence ID" value="RXK81254.1"/>
    <property type="molecule type" value="Genomic_DNA"/>
</dbReference>